<sequence>MLGAASVAALSACGEEADRPSGGSSVAAQTLSAFLQGSWAVSFPLDTERESFVVEIKDGTWRVPDGPMSEEQKGGSGTWQYAGGTLQIVNWKGDDSLGTATGVPEEVGDALPSTVPWTWKGTATSSAASLSISLNWDKAKKALTITGTDANGEPLVIEARRS</sequence>
<reference evidence="1 2" key="1">
    <citation type="journal article" date="2019" name="Int. J. Syst. Evol. Microbiol.">
        <title>The Global Catalogue of Microorganisms (GCM) 10K type strain sequencing project: providing services to taxonomists for standard genome sequencing and annotation.</title>
        <authorList>
            <consortium name="The Broad Institute Genomics Platform"/>
            <consortium name="The Broad Institute Genome Sequencing Center for Infectious Disease"/>
            <person name="Wu L."/>
            <person name="Ma J."/>
        </authorList>
    </citation>
    <scope>NUCLEOTIDE SEQUENCE [LARGE SCALE GENOMIC DNA]</scope>
    <source>
        <strain evidence="1 2">JCM 15592</strain>
    </source>
</reference>
<keyword evidence="2" id="KW-1185">Reference proteome</keyword>
<evidence type="ECO:0000313" key="1">
    <source>
        <dbReference type="EMBL" id="GAA1792092.1"/>
    </source>
</evidence>
<dbReference type="Proteomes" id="UP001499938">
    <property type="component" value="Unassembled WGS sequence"/>
</dbReference>
<evidence type="ECO:0008006" key="3">
    <source>
        <dbReference type="Google" id="ProtNLM"/>
    </source>
</evidence>
<gene>
    <name evidence="1" type="ORF">GCM10009811_16050</name>
</gene>
<organism evidence="1 2">
    <name type="scientific">Nostocoides veronense</name>
    <dbReference type="NCBI Taxonomy" id="330836"/>
    <lineage>
        <taxon>Bacteria</taxon>
        <taxon>Bacillati</taxon>
        <taxon>Actinomycetota</taxon>
        <taxon>Actinomycetes</taxon>
        <taxon>Micrococcales</taxon>
        <taxon>Intrasporangiaceae</taxon>
        <taxon>Nostocoides</taxon>
    </lineage>
</organism>
<accession>A0ABN2LNN9</accession>
<comment type="caution">
    <text evidence="1">The sequence shown here is derived from an EMBL/GenBank/DDBJ whole genome shotgun (WGS) entry which is preliminary data.</text>
</comment>
<dbReference type="EMBL" id="BAAAPO010000025">
    <property type="protein sequence ID" value="GAA1792092.1"/>
    <property type="molecule type" value="Genomic_DNA"/>
</dbReference>
<name>A0ABN2LNN9_9MICO</name>
<evidence type="ECO:0000313" key="2">
    <source>
        <dbReference type="Proteomes" id="UP001499938"/>
    </source>
</evidence>
<proteinExistence type="predicted"/>
<protein>
    <recommendedName>
        <fullName evidence="3">Lipocalin-like domain-containing protein</fullName>
    </recommendedName>
</protein>